<name>A0A3P3ZMN3_9ZZZZ</name>
<dbReference type="AlphaFoldDB" id="A0A3P3ZMN3"/>
<sequence length="219" mass="23974">MLTSLESESDASIDAAKGLVECVCRVVIDQLDDPTSPLKPRDEAPITEWVSAATRVLRRGDVRDRKFADLIKHHNGLAESLRVLRNDAGPLSHGKDGFIQALTVYHRRAAILAADAIVTFLHQAYLEVQLDPINSREPWERFAADNALIDAQVGLAVDAEDGDSPILRFLLPGGDELPLNIEVSRLLYQLDRDAYVEALNAARGAPAPVVEPVKEQGEP</sequence>
<evidence type="ECO:0000259" key="1">
    <source>
        <dbReference type="Pfam" id="PF14355"/>
    </source>
</evidence>
<proteinExistence type="predicted"/>
<dbReference type="EMBL" id="UOYP01000114">
    <property type="protein sequence ID" value="VAY87375.1"/>
    <property type="molecule type" value="Genomic_DNA"/>
</dbReference>
<gene>
    <name evidence="2" type="ORF">CARN8_2000001</name>
</gene>
<organism evidence="2">
    <name type="scientific">mine drainage metagenome</name>
    <dbReference type="NCBI Taxonomy" id="410659"/>
    <lineage>
        <taxon>unclassified sequences</taxon>
        <taxon>metagenomes</taxon>
        <taxon>ecological metagenomes</taxon>
    </lineage>
</organism>
<accession>A0A3P3ZMN3</accession>
<protein>
    <recommendedName>
        <fullName evidence="1">Abortive infection protein-like C-terminal domain-containing protein</fullName>
    </recommendedName>
</protein>
<reference evidence="2" key="1">
    <citation type="submission" date="2018-10" db="EMBL/GenBank/DDBJ databases">
        <authorList>
            <person name="Plewniak F."/>
        </authorList>
    </citation>
    <scope>NUCLEOTIDE SEQUENCE</scope>
</reference>
<dbReference type="Pfam" id="PF14355">
    <property type="entry name" value="Abi_C"/>
    <property type="match status" value="1"/>
</dbReference>
<evidence type="ECO:0000313" key="2">
    <source>
        <dbReference type="EMBL" id="VAY87375.1"/>
    </source>
</evidence>
<dbReference type="InterPro" id="IPR026001">
    <property type="entry name" value="Abi-like_C"/>
</dbReference>
<feature type="domain" description="Abortive infection protein-like C-terminal" evidence="1">
    <location>
        <begin position="48"/>
        <end position="122"/>
    </location>
</feature>